<dbReference type="OrthoDB" id="8959163at2"/>
<keyword evidence="2" id="KW-0560">Oxidoreductase</keyword>
<dbReference type="PANTHER" id="PTHR42760">
    <property type="entry name" value="SHORT-CHAIN DEHYDROGENASES/REDUCTASES FAMILY MEMBER"/>
    <property type="match status" value="1"/>
</dbReference>
<dbReference type="FunFam" id="3.40.50.720:FF:000084">
    <property type="entry name" value="Short-chain dehydrogenase reductase"/>
    <property type="match status" value="1"/>
</dbReference>
<organism evidence="3 4">
    <name type="scientific">Nocardiopsis flavescens</name>
    <dbReference type="NCBI Taxonomy" id="758803"/>
    <lineage>
        <taxon>Bacteria</taxon>
        <taxon>Bacillati</taxon>
        <taxon>Actinomycetota</taxon>
        <taxon>Actinomycetes</taxon>
        <taxon>Streptosporangiales</taxon>
        <taxon>Nocardiopsidaceae</taxon>
        <taxon>Nocardiopsis</taxon>
    </lineage>
</organism>
<dbReference type="RefSeq" id="WP_073382461.1">
    <property type="nucleotide sequence ID" value="NZ_FQZK01000021.1"/>
</dbReference>
<dbReference type="EMBL" id="FQZK01000021">
    <property type="protein sequence ID" value="SHK47628.1"/>
    <property type="molecule type" value="Genomic_DNA"/>
</dbReference>
<dbReference type="AlphaFoldDB" id="A0A1M6SSS1"/>
<dbReference type="Proteomes" id="UP000184452">
    <property type="component" value="Unassembled WGS sequence"/>
</dbReference>
<keyword evidence="4" id="KW-1185">Reference proteome</keyword>
<proteinExistence type="inferred from homology"/>
<dbReference type="CDD" id="cd05233">
    <property type="entry name" value="SDR_c"/>
    <property type="match status" value="1"/>
</dbReference>
<dbReference type="Pfam" id="PF13561">
    <property type="entry name" value="adh_short_C2"/>
    <property type="match status" value="1"/>
</dbReference>
<dbReference type="InterPro" id="IPR036291">
    <property type="entry name" value="NAD(P)-bd_dom_sf"/>
</dbReference>
<evidence type="ECO:0000313" key="3">
    <source>
        <dbReference type="EMBL" id="SHK47628.1"/>
    </source>
</evidence>
<evidence type="ECO:0000313" key="4">
    <source>
        <dbReference type="Proteomes" id="UP000184452"/>
    </source>
</evidence>
<dbReference type="STRING" id="758803.SAMN05421803_1217"/>
<dbReference type="GO" id="GO:0016616">
    <property type="term" value="F:oxidoreductase activity, acting on the CH-OH group of donors, NAD or NADP as acceptor"/>
    <property type="evidence" value="ECO:0007669"/>
    <property type="project" value="TreeGrafter"/>
</dbReference>
<comment type="similarity">
    <text evidence="1">Belongs to the short-chain dehydrogenases/reductases (SDR) family.</text>
</comment>
<accession>A0A1M6SSS1</accession>
<name>A0A1M6SSS1_9ACTN</name>
<dbReference type="PRINTS" id="PR00081">
    <property type="entry name" value="GDHRDH"/>
</dbReference>
<evidence type="ECO:0000256" key="2">
    <source>
        <dbReference type="ARBA" id="ARBA00023002"/>
    </source>
</evidence>
<protein>
    <submittedName>
        <fullName evidence="3">3-oxoacyl-[acyl-carrier protein] reductase</fullName>
    </submittedName>
</protein>
<dbReference type="Gene3D" id="3.40.50.720">
    <property type="entry name" value="NAD(P)-binding Rossmann-like Domain"/>
    <property type="match status" value="1"/>
</dbReference>
<gene>
    <name evidence="3" type="ORF">SAMN05421803_1217</name>
</gene>
<evidence type="ECO:0000256" key="1">
    <source>
        <dbReference type="ARBA" id="ARBA00006484"/>
    </source>
</evidence>
<dbReference type="SUPFAM" id="SSF51735">
    <property type="entry name" value="NAD(P)-binding Rossmann-fold domains"/>
    <property type="match status" value="1"/>
</dbReference>
<reference evidence="3 4" key="1">
    <citation type="submission" date="2016-11" db="EMBL/GenBank/DDBJ databases">
        <authorList>
            <person name="Jaros S."/>
            <person name="Januszkiewicz K."/>
            <person name="Wedrychowicz H."/>
        </authorList>
    </citation>
    <scope>NUCLEOTIDE SEQUENCE [LARGE SCALE GENOMIC DNA]</scope>
    <source>
        <strain evidence="3 4">CGMCC 4.5723</strain>
    </source>
</reference>
<dbReference type="InterPro" id="IPR002347">
    <property type="entry name" value="SDR_fam"/>
</dbReference>
<sequence>MDLGLSGARVLVTGASRGIGRAIAGVFAQEGAGLALCARDGVALAEAAGELSAGGARVFARPLDVRDHEALPGFVADAVAALGGLDVLVSNVSGGGAPTPDQWERAVDTDLVPFLRLTEAAEPHLEASSRGGAAVLISTTSALHVTPPAGARAYGAVKAALNHHASSLAHAWAPRGIRVNTVSPGPTEFPGGGWARRRENDPEFYEGIRARIPFGRLGRPEEVARAVAFLASPAASFVTGQNLVVDGGFLDRV</sequence>